<evidence type="ECO:0000313" key="4">
    <source>
        <dbReference type="Proteomes" id="UP000812287"/>
    </source>
</evidence>
<proteinExistence type="predicted"/>
<reference evidence="3" key="1">
    <citation type="submission" date="2020-11" db="EMBL/GenBank/DDBJ databases">
        <title>Adaptations for nitrogen fixation in a non-lichenized fungal sporocarp promotes dispersal by wood-feeding termites.</title>
        <authorList>
            <consortium name="DOE Joint Genome Institute"/>
            <person name="Koch R.A."/>
            <person name="Yoon G."/>
            <person name="Arayal U."/>
            <person name="Lail K."/>
            <person name="Amirebrahimi M."/>
            <person name="Labutti K."/>
            <person name="Lipzen A."/>
            <person name="Riley R."/>
            <person name="Barry K."/>
            <person name="Henrissat B."/>
            <person name="Grigoriev I.V."/>
            <person name="Herr J.R."/>
            <person name="Aime M.C."/>
        </authorList>
    </citation>
    <scope>NUCLEOTIDE SEQUENCE</scope>
    <source>
        <strain evidence="3">MCA 3950</strain>
    </source>
</reference>
<dbReference type="Proteomes" id="UP000812287">
    <property type="component" value="Unassembled WGS sequence"/>
</dbReference>
<gene>
    <name evidence="3" type="ORF">BT62DRAFT_994982</name>
</gene>
<dbReference type="RefSeq" id="XP_043038469.1">
    <property type="nucleotide sequence ID" value="XM_043190500.1"/>
</dbReference>
<organism evidence="3 4">
    <name type="scientific">Guyanagaster necrorhizus</name>
    <dbReference type="NCBI Taxonomy" id="856835"/>
    <lineage>
        <taxon>Eukaryota</taxon>
        <taxon>Fungi</taxon>
        <taxon>Dikarya</taxon>
        <taxon>Basidiomycota</taxon>
        <taxon>Agaricomycotina</taxon>
        <taxon>Agaricomycetes</taxon>
        <taxon>Agaricomycetidae</taxon>
        <taxon>Agaricales</taxon>
        <taxon>Marasmiineae</taxon>
        <taxon>Physalacriaceae</taxon>
        <taxon>Guyanagaster</taxon>
    </lineage>
</organism>
<comment type="caution">
    <text evidence="3">The sequence shown here is derived from an EMBL/GenBank/DDBJ whole genome shotgun (WGS) entry which is preliminary data.</text>
</comment>
<sequence length="272" mass="30543">MSASWVPEFNDRPFFATAASNRSLRKLLVESWSKGGAAEAVVQQKLKNRKESEQELKKKSDSLEILSLDFAQVQYQRTLGNNPKKILSVSSKPFKGCKLSITVWRPTSSGSRRRGDAPSGDARGMKRSQTSTVITDLTVFVDKYWAENTYGDALPVELMAIPLKSFNGHEAEGFVEAYISATDAVITAARITLPYESPIDDALMKKKQLRWHLKEVGIKDSLPSLVALEKDGMITKAPKRSAKYFEHLHRGNEQTQYEVVSVMSFVQVQRKR</sequence>
<protein>
    <submittedName>
        <fullName evidence="3">Uncharacterized protein</fullName>
    </submittedName>
</protein>
<dbReference type="EMBL" id="MU250538">
    <property type="protein sequence ID" value="KAG7444969.1"/>
    <property type="molecule type" value="Genomic_DNA"/>
</dbReference>
<accession>A0A9P7VQD2</accession>
<dbReference type="AlphaFoldDB" id="A0A9P7VQD2"/>
<feature type="coiled-coil region" evidence="1">
    <location>
        <begin position="42"/>
        <end position="69"/>
    </location>
</feature>
<dbReference type="OrthoDB" id="539213at2759"/>
<keyword evidence="1" id="KW-0175">Coiled coil</keyword>
<keyword evidence="4" id="KW-1185">Reference proteome</keyword>
<dbReference type="GeneID" id="66112797"/>
<evidence type="ECO:0000313" key="3">
    <source>
        <dbReference type="EMBL" id="KAG7444969.1"/>
    </source>
</evidence>
<feature type="region of interest" description="Disordered" evidence="2">
    <location>
        <begin position="106"/>
        <end position="128"/>
    </location>
</feature>
<name>A0A9P7VQD2_9AGAR</name>
<evidence type="ECO:0000256" key="1">
    <source>
        <dbReference type="SAM" id="Coils"/>
    </source>
</evidence>
<evidence type="ECO:0000256" key="2">
    <source>
        <dbReference type="SAM" id="MobiDB-lite"/>
    </source>
</evidence>